<dbReference type="RefSeq" id="WP_179582534.1">
    <property type="nucleotide sequence ID" value="NZ_JACBYR010000001.1"/>
</dbReference>
<dbReference type="PANTHER" id="PTHR30293:SF0">
    <property type="entry name" value="NITROGEN ASSIMILATION REGULATORY PROTEIN NAC"/>
    <property type="match status" value="1"/>
</dbReference>
<dbReference type="Proteomes" id="UP000542125">
    <property type="component" value="Unassembled WGS sequence"/>
</dbReference>
<dbReference type="InterPro" id="IPR036388">
    <property type="entry name" value="WH-like_DNA-bd_sf"/>
</dbReference>
<proteinExistence type="inferred from homology"/>
<comment type="similarity">
    <text evidence="1">Belongs to the LysR transcriptional regulatory family.</text>
</comment>
<evidence type="ECO:0000256" key="4">
    <source>
        <dbReference type="ARBA" id="ARBA00023159"/>
    </source>
</evidence>
<feature type="region of interest" description="Disordered" evidence="6">
    <location>
        <begin position="292"/>
        <end position="318"/>
    </location>
</feature>
<dbReference type="Pfam" id="PF00126">
    <property type="entry name" value="HTH_1"/>
    <property type="match status" value="1"/>
</dbReference>
<keyword evidence="9" id="KW-1185">Reference proteome</keyword>
<dbReference type="InterPro" id="IPR036390">
    <property type="entry name" value="WH_DNA-bd_sf"/>
</dbReference>
<dbReference type="InterPro" id="IPR005119">
    <property type="entry name" value="LysR_subst-bd"/>
</dbReference>
<evidence type="ECO:0000313" key="9">
    <source>
        <dbReference type="Proteomes" id="UP000542125"/>
    </source>
</evidence>
<evidence type="ECO:0000259" key="7">
    <source>
        <dbReference type="PROSITE" id="PS50931"/>
    </source>
</evidence>
<evidence type="ECO:0000313" key="8">
    <source>
        <dbReference type="EMBL" id="NYE80962.1"/>
    </source>
</evidence>
<dbReference type="SUPFAM" id="SSF46785">
    <property type="entry name" value="Winged helix' DNA-binding domain"/>
    <property type="match status" value="1"/>
</dbReference>
<accession>A0A7Y9IQ96</accession>
<evidence type="ECO:0000256" key="2">
    <source>
        <dbReference type="ARBA" id="ARBA00023015"/>
    </source>
</evidence>
<dbReference type="GO" id="GO:2000142">
    <property type="term" value="P:regulation of DNA-templated transcription initiation"/>
    <property type="evidence" value="ECO:0007669"/>
    <property type="project" value="TreeGrafter"/>
</dbReference>
<evidence type="ECO:0000256" key="5">
    <source>
        <dbReference type="ARBA" id="ARBA00023163"/>
    </source>
</evidence>
<dbReference type="EMBL" id="JACBYR010000001">
    <property type="protein sequence ID" value="NYE80962.1"/>
    <property type="molecule type" value="Genomic_DNA"/>
</dbReference>
<dbReference type="AlphaFoldDB" id="A0A7Y9IQ96"/>
<sequence length="318" mass="35289">MEFRQIQYFICLFEEGSVTRAARRVHVVQPALSVQIAKLEEELGQPLFTRSPRGMEPTDAAHRMYQLYLPLMRDFAHAREQMLCRDGEITGQVTIGMITSLAEGVLSETLTEFARTYPKVRVSVSNGRLLEWVSTGQIDAAIVDMPRQPLTLNVEAIGDEEMVLLGPPDGTPPWSPIAFADLAALPLVTTTRQHVLRRILDDYAQSLKLTITPAVEVDSMITTVKLIAATGMYAVLPRSAASNRLADRAVHVRRIVDPTPVRQIACVTHPRRPINTATSLFIEMLADHMNARPLAGESPPDDMGSDPDIIDRYTADHN</sequence>
<feature type="compositionally biased region" description="Basic and acidic residues" evidence="6">
    <location>
        <begin position="309"/>
        <end position="318"/>
    </location>
</feature>
<dbReference type="PROSITE" id="PS50931">
    <property type="entry name" value="HTH_LYSR"/>
    <property type="match status" value="1"/>
</dbReference>
<keyword evidence="3 8" id="KW-0238">DNA-binding</keyword>
<feature type="domain" description="HTH lysR-type" evidence="7">
    <location>
        <begin position="1"/>
        <end position="58"/>
    </location>
</feature>
<dbReference type="GO" id="GO:0003700">
    <property type="term" value="F:DNA-binding transcription factor activity"/>
    <property type="evidence" value="ECO:0007669"/>
    <property type="project" value="InterPro"/>
</dbReference>
<dbReference type="PRINTS" id="PR00039">
    <property type="entry name" value="HTHLYSR"/>
</dbReference>
<dbReference type="InterPro" id="IPR000847">
    <property type="entry name" value="LysR_HTH_N"/>
</dbReference>
<evidence type="ECO:0000256" key="1">
    <source>
        <dbReference type="ARBA" id="ARBA00009437"/>
    </source>
</evidence>
<dbReference type="PANTHER" id="PTHR30293">
    <property type="entry name" value="TRANSCRIPTIONAL REGULATORY PROTEIN NAC-RELATED"/>
    <property type="match status" value="1"/>
</dbReference>
<dbReference type="GO" id="GO:0003677">
    <property type="term" value="F:DNA binding"/>
    <property type="evidence" value="ECO:0007669"/>
    <property type="project" value="UniProtKB-KW"/>
</dbReference>
<comment type="caution">
    <text evidence="8">The sequence shown here is derived from an EMBL/GenBank/DDBJ whole genome shotgun (WGS) entry which is preliminary data.</text>
</comment>
<evidence type="ECO:0000256" key="3">
    <source>
        <dbReference type="ARBA" id="ARBA00023125"/>
    </source>
</evidence>
<protein>
    <submittedName>
        <fullName evidence="8">DNA-binding transcriptional LysR family regulator</fullName>
    </submittedName>
</protein>
<keyword evidence="2" id="KW-0805">Transcription regulation</keyword>
<dbReference type="SUPFAM" id="SSF53850">
    <property type="entry name" value="Periplasmic binding protein-like II"/>
    <property type="match status" value="1"/>
</dbReference>
<gene>
    <name evidence="8" type="ORF">FHW18_000233</name>
</gene>
<keyword evidence="4" id="KW-0010">Activator</keyword>
<dbReference type="FunFam" id="1.10.10.10:FF:000001">
    <property type="entry name" value="LysR family transcriptional regulator"/>
    <property type="match status" value="1"/>
</dbReference>
<dbReference type="Gene3D" id="3.40.190.290">
    <property type="match status" value="1"/>
</dbReference>
<dbReference type="Pfam" id="PF03466">
    <property type="entry name" value="LysR_substrate"/>
    <property type="match status" value="1"/>
</dbReference>
<dbReference type="CDD" id="cd05466">
    <property type="entry name" value="PBP2_LTTR_substrate"/>
    <property type="match status" value="1"/>
</dbReference>
<reference evidence="8 9" key="1">
    <citation type="submission" date="2020-07" db="EMBL/GenBank/DDBJ databases">
        <title>Genomic Encyclopedia of Type Strains, Phase IV (KMG-V): Genome sequencing to study the core and pangenomes of soil and plant-associated prokaryotes.</title>
        <authorList>
            <person name="Whitman W."/>
        </authorList>
    </citation>
    <scope>NUCLEOTIDE SEQUENCE [LARGE SCALE GENOMIC DNA]</scope>
    <source>
        <strain evidence="8 9">SAS40</strain>
    </source>
</reference>
<keyword evidence="5" id="KW-0804">Transcription</keyword>
<name>A0A7Y9IQ96_9BURK</name>
<dbReference type="Gene3D" id="1.10.10.10">
    <property type="entry name" value="Winged helix-like DNA-binding domain superfamily/Winged helix DNA-binding domain"/>
    <property type="match status" value="1"/>
</dbReference>
<organism evidence="8 9">
    <name type="scientific">Pigmentiphaga litoralis</name>
    <dbReference type="NCBI Taxonomy" id="516702"/>
    <lineage>
        <taxon>Bacteria</taxon>
        <taxon>Pseudomonadati</taxon>
        <taxon>Pseudomonadota</taxon>
        <taxon>Betaproteobacteria</taxon>
        <taxon>Burkholderiales</taxon>
        <taxon>Alcaligenaceae</taxon>
        <taxon>Pigmentiphaga</taxon>
    </lineage>
</organism>
<evidence type="ECO:0000256" key="6">
    <source>
        <dbReference type="SAM" id="MobiDB-lite"/>
    </source>
</evidence>